<protein>
    <recommendedName>
        <fullName evidence="3">Bacteriophage abortive infection AbiH</fullName>
    </recommendedName>
</protein>
<evidence type="ECO:0008006" key="3">
    <source>
        <dbReference type="Google" id="ProtNLM"/>
    </source>
</evidence>
<dbReference type="Pfam" id="PF14253">
    <property type="entry name" value="AbiH"/>
    <property type="match status" value="1"/>
</dbReference>
<comment type="caution">
    <text evidence="1">The sequence shown here is derived from an EMBL/GenBank/DDBJ whole genome shotgun (WGS) entry which is preliminary data.</text>
</comment>
<dbReference type="AlphaFoldDB" id="A0A6L5YLV0"/>
<keyword evidence="2" id="KW-1185">Reference proteome</keyword>
<evidence type="ECO:0000313" key="1">
    <source>
        <dbReference type="EMBL" id="MST59251.1"/>
    </source>
</evidence>
<sequence>MKLFIIGNGFDKGHGLNTSYWDFRTYLKNMYPEFLYAFESRYYIYPANDEEAQKNLLWNELEKNLANIDEDVIIDEALQMDMALESGDVGIEDTLYEYFTEEYKYIERLAKYLKQWVRTIRIRDVKPKTSLINSFQEALYITFNYTAVLERAYGISDSKIIHIHGSLREHECDPVLGHGNIGRIERIDERLVEAERMYDEKEISICKVVKDYYERTYKDVNRYMYRLFRFNEKNIDEICVIGHSVAGVDLPYFKNIDIITQKTAYWSVYYFGSDEKQRILNDLINCGIDSTRIVMKDAKTFYDL</sequence>
<dbReference type="RefSeq" id="WP_154498847.1">
    <property type="nucleotide sequence ID" value="NZ_VUMU01000026.1"/>
</dbReference>
<gene>
    <name evidence="1" type="ORF">FYJ59_13580</name>
</gene>
<reference evidence="1 2" key="1">
    <citation type="submission" date="2019-08" db="EMBL/GenBank/DDBJ databases">
        <title>In-depth cultivation of the pig gut microbiome towards novel bacterial diversity and tailored functional studies.</title>
        <authorList>
            <person name="Wylensek D."/>
            <person name="Hitch T.C.A."/>
            <person name="Clavel T."/>
        </authorList>
    </citation>
    <scope>NUCLEOTIDE SEQUENCE [LARGE SCALE GENOMIC DNA]</scope>
    <source>
        <strain evidence="1 2">WCA3-601-WT-6H</strain>
    </source>
</reference>
<dbReference type="InterPro" id="IPR025935">
    <property type="entry name" value="AbiH"/>
</dbReference>
<evidence type="ECO:0000313" key="2">
    <source>
        <dbReference type="Proteomes" id="UP000476055"/>
    </source>
</evidence>
<proteinExistence type="predicted"/>
<accession>A0A6L5YLV0</accession>
<name>A0A6L5YLV0_9FIRM</name>
<organism evidence="1 2">
    <name type="scientific">Waltera intestinalis</name>
    <dbReference type="NCBI Taxonomy" id="2606635"/>
    <lineage>
        <taxon>Bacteria</taxon>
        <taxon>Bacillati</taxon>
        <taxon>Bacillota</taxon>
        <taxon>Clostridia</taxon>
        <taxon>Lachnospirales</taxon>
        <taxon>Lachnospiraceae</taxon>
        <taxon>Waltera</taxon>
    </lineage>
</organism>
<dbReference type="EMBL" id="VUMU01000026">
    <property type="protein sequence ID" value="MST59251.1"/>
    <property type="molecule type" value="Genomic_DNA"/>
</dbReference>
<dbReference type="Proteomes" id="UP000476055">
    <property type="component" value="Unassembled WGS sequence"/>
</dbReference>